<dbReference type="SUPFAM" id="SSF47413">
    <property type="entry name" value="lambda repressor-like DNA-binding domains"/>
    <property type="match status" value="1"/>
</dbReference>
<evidence type="ECO:0000313" key="2">
    <source>
        <dbReference type="EMBL" id="MDQ2094011.1"/>
    </source>
</evidence>
<dbReference type="SMART" id="SM00530">
    <property type="entry name" value="HTH_XRE"/>
    <property type="match status" value="1"/>
</dbReference>
<dbReference type="AlphaFoldDB" id="A0AAJ1X4Y5"/>
<proteinExistence type="predicted"/>
<reference evidence="2" key="2">
    <citation type="submission" date="2023-04" db="EMBL/GenBank/DDBJ databases">
        <title>'Rhodoalgimonas zhirmunskyi' gen. nov., isolated from a red alga.</title>
        <authorList>
            <person name="Nedashkovskaya O.I."/>
            <person name="Otstavnykh N.Y."/>
            <person name="Bystritskaya E.P."/>
            <person name="Balabanova L.A."/>
            <person name="Isaeva M.P."/>
        </authorList>
    </citation>
    <scope>NUCLEOTIDE SEQUENCE</scope>
    <source>
        <strain evidence="2">10Alg 79</strain>
    </source>
</reference>
<dbReference type="Proteomes" id="UP001227162">
    <property type="component" value="Unassembled WGS sequence"/>
</dbReference>
<dbReference type="InterPro" id="IPR001387">
    <property type="entry name" value="Cro/C1-type_HTH"/>
</dbReference>
<accession>A0AAJ1X4Y5</accession>
<dbReference type="EMBL" id="JANFFA010000002">
    <property type="protein sequence ID" value="MDQ2094011.1"/>
    <property type="molecule type" value="Genomic_DNA"/>
</dbReference>
<dbReference type="RefSeq" id="WP_317625634.1">
    <property type="nucleotide sequence ID" value="NZ_JANFFA010000002.1"/>
</dbReference>
<evidence type="ECO:0000313" key="3">
    <source>
        <dbReference type="Proteomes" id="UP001227162"/>
    </source>
</evidence>
<evidence type="ECO:0000259" key="1">
    <source>
        <dbReference type="PROSITE" id="PS50943"/>
    </source>
</evidence>
<comment type="caution">
    <text evidence="2">The sequence shown here is derived from an EMBL/GenBank/DDBJ whole genome shotgun (WGS) entry which is preliminary data.</text>
</comment>
<gene>
    <name evidence="2" type="ORF">NOI20_07815</name>
</gene>
<dbReference type="GO" id="GO:0003677">
    <property type="term" value="F:DNA binding"/>
    <property type="evidence" value="ECO:0007669"/>
    <property type="project" value="InterPro"/>
</dbReference>
<dbReference type="CDD" id="cd00093">
    <property type="entry name" value="HTH_XRE"/>
    <property type="match status" value="1"/>
</dbReference>
<reference evidence="2" key="1">
    <citation type="submission" date="2022-07" db="EMBL/GenBank/DDBJ databases">
        <authorList>
            <person name="Otstavnykh N."/>
            <person name="Isaeva M."/>
            <person name="Bystritskaya E."/>
        </authorList>
    </citation>
    <scope>NUCLEOTIDE SEQUENCE</scope>
    <source>
        <strain evidence="2">10Alg 79</strain>
    </source>
</reference>
<protein>
    <submittedName>
        <fullName evidence="2">Helix-turn-helix domain-containing protein</fullName>
    </submittedName>
</protein>
<organism evidence="2 3">
    <name type="scientific">Rhodalgimonas zhirmunskyi</name>
    <dbReference type="NCBI Taxonomy" id="2964767"/>
    <lineage>
        <taxon>Bacteria</taxon>
        <taxon>Pseudomonadati</taxon>
        <taxon>Pseudomonadota</taxon>
        <taxon>Alphaproteobacteria</taxon>
        <taxon>Rhodobacterales</taxon>
        <taxon>Roseobacteraceae</taxon>
        <taxon>Rhodalgimonas</taxon>
    </lineage>
</organism>
<name>A0AAJ1X4Y5_9RHOB</name>
<sequence length="242" mass="27026">MSLGQRLIDACRRRDLSLAAACRAAGLKYSTLHAQISNDRAIPFESVDRIATALNIPVGYFSETRPSINILATPDATDEQRKTAEDTAEGLIIKVAQDLEPAMQISTDEILDWLITNEGRLINHEWFLEHVDLFHIAKPGDPAPVPFRIGSKSLAARYLNLLDKNQYDNVVGTFDPGFVRKLVEAHLQAAQQRYMITDMIIDEVIDGRRVSGTYRRILAPVVTPDGIPLMLLYSKLTKVTAR</sequence>
<dbReference type="PROSITE" id="PS50943">
    <property type="entry name" value="HTH_CROC1"/>
    <property type="match status" value="1"/>
</dbReference>
<keyword evidence="3" id="KW-1185">Reference proteome</keyword>
<dbReference type="Gene3D" id="1.10.260.40">
    <property type="entry name" value="lambda repressor-like DNA-binding domains"/>
    <property type="match status" value="1"/>
</dbReference>
<dbReference type="InterPro" id="IPR010982">
    <property type="entry name" value="Lambda_DNA-bd_dom_sf"/>
</dbReference>
<feature type="domain" description="HTH cro/C1-type" evidence="1">
    <location>
        <begin position="7"/>
        <end position="61"/>
    </location>
</feature>